<organism evidence="1 2">
    <name type="scientific">Artemisia annua</name>
    <name type="common">Sweet wormwood</name>
    <dbReference type="NCBI Taxonomy" id="35608"/>
    <lineage>
        <taxon>Eukaryota</taxon>
        <taxon>Viridiplantae</taxon>
        <taxon>Streptophyta</taxon>
        <taxon>Embryophyta</taxon>
        <taxon>Tracheophyta</taxon>
        <taxon>Spermatophyta</taxon>
        <taxon>Magnoliopsida</taxon>
        <taxon>eudicotyledons</taxon>
        <taxon>Gunneridae</taxon>
        <taxon>Pentapetalae</taxon>
        <taxon>asterids</taxon>
        <taxon>campanulids</taxon>
        <taxon>Asterales</taxon>
        <taxon>Asteraceae</taxon>
        <taxon>Asteroideae</taxon>
        <taxon>Anthemideae</taxon>
        <taxon>Artemisiinae</taxon>
        <taxon>Artemisia</taxon>
    </lineage>
</organism>
<dbReference type="Gene3D" id="3.80.10.10">
    <property type="entry name" value="Ribonuclease Inhibitor"/>
    <property type="match status" value="1"/>
</dbReference>
<dbReference type="PANTHER" id="PTHR11017">
    <property type="entry name" value="LEUCINE-RICH REPEAT-CONTAINING PROTEIN"/>
    <property type="match status" value="1"/>
</dbReference>
<dbReference type="PANTHER" id="PTHR11017:SF313">
    <property type="entry name" value="TIR DOMAIN, P-LOOP CONTAINING NUCLEOSIDE TRIPHOSPHATE HYDROLASE"/>
    <property type="match status" value="1"/>
</dbReference>
<comment type="caution">
    <text evidence="1">The sequence shown here is derived from an EMBL/GenBank/DDBJ whole genome shotgun (WGS) entry which is preliminary data.</text>
</comment>
<accession>A0A2U1LQL4</accession>
<name>A0A2U1LQL4_ARTAN</name>
<keyword evidence="2" id="KW-1185">Reference proteome</keyword>
<gene>
    <name evidence="1" type="ORF">CTI12_AA462660</name>
</gene>
<proteinExistence type="predicted"/>
<evidence type="ECO:0000313" key="2">
    <source>
        <dbReference type="Proteomes" id="UP000245207"/>
    </source>
</evidence>
<dbReference type="Proteomes" id="UP000245207">
    <property type="component" value="Unassembled WGS sequence"/>
</dbReference>
<dbReference type="EMBL" id="PKPP01008212">
    <property type="protein sequence ID" value="PWA51282.1"/>
    <property type="molecule type" value="Genomic_DNA"/>
</dbReference>
<dbReference type="InterPro" id="IPR032675">
    <property type="entry name" value="LRR_dom_sf"/>
</dbReference>
<reference evidence="1 2" key="1">
    <citation type="journal article" date="2018" name="Mol. Plant">
        <title>The genome of Artemisia annua provides insight into the evolution of Asteraceae family and artemisinin biosynthesis.</title>
        <authorList>
            <person name="Shen Q."/>
            <person name="Zhang L."/>
            <person name="Liao Z."/>
            <person name="Wang S."/>
            <person name="Yan T."/>
            <person name="Shi P."/>
            <person name="Liu M."/>
            <person name="Fu X."/>
            <person name="Pan Q."/>
            <person name="Wang Y."/>
            <person name="Lv Z."/>
            <person name="Lu X."/>
            <person name="Zhang F."/>
            <person name="Jiang W."/>
            <person name="Ma Y."/>
            <person name="Chen M."/>
            <person name="Hao X."/>
            <person name="Li L."/>
            <person name="Tang Y."/>
            <person name="Lv G."/>
            <person name="Zhou Y."/>
            <person name="Sun X."/>
            <person name="Brodelius P.E."/>
            <person name="Rose J.K.C."/>
            <person name="Tang K."/>
        </authorList>
    </citation>
    <scope>NUCLEOTIDE SEQUENCE [LARGE SCALE GENOMIC DNA]</scope>
    <source>
        <strain evidence="2">cv. Huhao1</strain>
        <tissue evidence="1">Leaf</tissue>
    </source>
</reference>
<keyword evidence="1" id="KW-0675">Receptor</keyword>
<dbReference type="AlphaFoldDB" id="A0A2U1LQL4"/>
<dbReference type="GO" id="GO:0006952">
    <property type="term" value="P:defense response"/>
    <property type="evidence" value="ECO:0007669"/>
    <property type="project" value="InterPro"/>
</dbReference>
<protein>
    <submittedName>
        <fullName evidence="1">Toll/interleukin-1 receptor (TIR) domain-containing protein</fullName>
    </submittedName>
</protein>
<dbReference type="InterPro" id="IPR044974">
    <property type="entry name" value="Disease_R_plants"/>
</dbReference>
<dbReference type="OrthoDB" id="1733683at2759"/>
<dbReference type="SUPFAM" id="SSF52058">
    <property type="entry name" value="L domain-like"/>
    <property type="match status" value="1"/>
</dbReference>
<sequence length="308" mass="34836">MIESDPVVKAKAIELIANRSLTVEERSTQLADFINSRSDDAALYDLMGTIKQKQSQKRKRKPTKAQFGGLSFISSGQSVHDVGFLLVEGRMNWNGLTIDMRMVKKEILRGSFELKTDAFSNMNSLMILNLDNVQINGPYEKFPEELRWLHMCGFPLKSLVTSNLLTCRVVTLTHSKAEKCYSISLTFIPFQQMTGSCSTDDRLLGSLKIINLSYCYKLNCIAGFCELPMLESLFLRNCTSLTEVNESIDHCDELVFIDLSNCKEFIRMLPRTLAKLKKVENLVLDGCNIGELAKEVVPRDSKSLMNYL</sequence>
<evidence type="ECO:0000313" key="1">
    <source>
        <dbReference type="EMBL" id="PWA51282.1"/>
    </source>
</evidence>